<dbReference type="InterPro" id="IPR015813">
    <property type="entry name" value="Pyrv/PenolPyrv_kinase-like_dom"/>
</dbReference>
<name>A0A2H9TQ25_9FUNG</name>
<dbReference type="InterPro" id="IPR040442">
    <property type="entry name" value="Pyrv_kinase-like_dom_sf"/>
</dbReference>
<dbReference type="Proteomes" id="UP000240830">
    <property type="component" value="Unassembled WGS sequence"/>
</dbReference>
<dbReference type="EC" id="4.1.3.1" evidence="5"/>
<dbReference type="SUPFAM" id="SSF51621">
    <property type="entry name" value="Phosphoenolpyruvate/pyruvate domain"/>
    <property type="match status" value="1"/>
</dbReference>
<organism evidence="13 14">
    <name type="scientific">Paramicrosporidium saccamoebae</name>
    <dbReference type="NCBI Taxonomy" id="1246581"/>
    <lineage>
        <taxon>Eukaryota</taxon>
        <taxon>Fungi</taxon>
        <taxon>Fungi incertae sedis</taxon>
        <taxon>Cryptomycota</taxon>
        <taxon>Cryptomycota incertae sedis</taxon>
        <taxon>Paramicrosporidium</taxon>
    </lineage>
</organism>
<dbReference type="GO" id="GO:0006097">
    <property type="term" value="P:glyoxylate cycle"/>
    <property type="evidence" value="ECO:0007669"/>
    <property type="project" value="UniProtKB-KW"/>
</dbReference>
<dbReference type="GO" id="GO:0006099">
    <property type="term" value="P:tricarboxylic acid cycle"/>
    <property type="evidence" value="ECO:0007669"/>
    <property type="project" value="UniProtKB-KW"/>
</dbReference>
<dbReference type="OrthoDB" id="4078635at2759"/>
<evidence type="ECO:0000256" key="11">
    <source>
        <dbReference type="ARBA" id="ARBA00042127"/>
    </source>
</evidence>
<dbReference type="AlphaFoldDB" id="A0A2H9TQ25"/>
<keyword evidence="7" id="KW-0329">Glyoxylate bypass</keyword>
<dbReference type="Gene3D" id="1.10.10.850">
    <property type="match status" value="1"/>
</dbReference>
<comment type="caution">
    <text evidence="13">The sequence shown here is derived from an EMBL/GenBank/DDBJ whole genome shotgun (WGS) entry which is preliminary data.</text>
</comment>
<sequence>MGNSACQLVQIIAGMPSGPSCRWYAVWPKLSLVCRLAQVVAVMPSGPSRRWYVARSKSSLVCRPVQVNTSISAGSTSLPQLWTNYKSARAAGVVSVRMIVDASFEGKIKQAHMEDVKKTSAWMSNERFKELQRPYTAEEVVSLRGTFRQEYASQAQAKKLWKLLKEHQQRKTASTTFGALDPVQVVQMGKYLDTIYVSGWQCSSTASTTNEPGPDLADYPMDTVPNKVEQLFMAQLMHDRKQYSERLKMSMADKKGNPFVDYLAPMIADADTGHGGTTANMKLAKLFVERGAAAVHVEDQAAGTKKCGHMSGKVLVSIREHIDRLVAMRLQFDIMGTETLIIARTDAEAARLINNNIDCRDHPFILGSTNPTLPSLMDVMMEAEKDGHKDLATVEQEWLNSARLMTFGEHVAELMTEGGMPVHDISQWKQDCLKMSNRQARQWAMNKGLNHVSWCWEAPRTREGYYRVQGGTAYCIHRAIQYAPYADMLWMETAKPIYEQAKMFAAGVLQAYPGKLLCYNLSPSFNWDTAGMTESDMKDFISRLANLGFVWQFITLAGFHIDSLATDRFARSFVSDGMLSYVRDVQRMEREEGVETLAHQKWSGAGYMDLLLHTVTKGSSATAAMGKGVTEADFQKKIPLAAVNNLSHDITKMVAK</sequence>
<comment type="catalytic activity">
    <reaction evidence="1">
        <text>(2S,3R)-3-hydroxybutane-1,2,3-tricarboxylate = pyruvate + succinate</text>
        <dbReference type="Rhea" id="RHEA:16809"/>
        <dbReference type="ChEBI" id="CHEBI:15361"/>
        <dbReference type="ChEBI" id="CHEBI:30031"/>
        <dbReference type="ChEBI" id="CHEBI:57429"/>
        <dbReference type="EC" id="4.1.3.30"/>
    </reaction>
</comment>
<dbReference type="InterPro" id="IPR018523">
    <property type="entry name" value="Isocitrate_lyase_ph_CS"/>
</dbReference>
<evidence type="ECO:0000256" key="3">
    <source>
        <dbReference type="ARBA" id="ARBA00005704"/>
    </source>
</evidence>
<comment type="pathway">
    <text evidence="2">Carbohydrate metabolism; glyoxylate cycle; (S)-malate from isocitrate: step 1/2.</text>
</comment>
<dbReference type="PROSITE" id="PS00161">
    <property type="entry name" value="ISOCITRATE_LYASE"/>
    <property type="match status" value="1"/>
</dbReference>
<comment type="similarity">
    <text evidence="3">Belongs to the isocitrate lyase/PEP mutase superfamily. Isocitrate lyase family.</text>
</comment>
<dbReference type="PANTHER" id="PTHR21631:SF3">
    <property type="entry name" value="BIFUNCTIONAL GLYOXYLATE CYCLE PROTEIN"/>
    <property type="match status" value="1"/>
</dbReference>
<dbReference type="GO" id="GO:0005737">
    <property type="term" value="C:cytoplasm"/>
    <property type="evidence" value="ECO:0007669"/>
    <property type="project" value="EnsemblFungi"/>
</dbReference>
<evidence type="ECO:0000313" key="14">
    <source>
        <dbReference type="Proteomes" id="UP000240830"/>
    </source>
</evidence>
<dbReference type="EMBL" id="MTSL01000037">
    <property type="protein sequence ID" value="PJF19849.1"/>
    <property type="molecule type" value="Genomic_DNA"/>
</dbReference>
<evidence type="ECO:0000256" key="6">
    <source>
        <dbReference type="ARBA" id="ARBA00017446"/>
    </source>
</evidence>
<evidence type="ECO:0000256" key="8">
    <source>
        <dbReference type="ARBA" id="ARBA00022532"/>
    </source>
</evidence>
<evidence type="ECO:0000256" key="5">
    <source>
        <dbReference type="ARBA" id="ARBA00012909"/>
    </source>
</evidence>
<dbReference type="PANTHER" id="PTHR21631">
    <property type="entry name" value="ISOCITRATE LYASE/MALATE SYNTHASE"/>
    <property type="match status" value="1"/>
</dbReference>
<keyword evidence="8" id="KW-0816">Tricarboxylic acid cycle</keyword>
<evidence type="ECO:0000256" key="7">
    <source>
        <dbReference type="ARBA" id="ARBA00022435"/>
    </source>
</evidence>
<dbReference type="GO" id="GO:0004451">
    <property type="term" value="F:isocitrate lyase activity"/>
    <property type="evidence" value="ECO:0007669"/>
    <property type="project" value="UniProtKB-EC"/>
</dbReference>
<evidence type="ECO:0000256" key="9">
    <source>
        <dbReference type="ARBA" id="ARBA00023239"/>
    </source>
</evidence>
<dbReference type="InterPro" id="IPR039556">
    <property type="entry name" value="ICL/PEPM"/>
</dbReference>
<gene>
    <name evidence="13" type="ORF">PSACC_00342</name>
</gene>
<evidence type="ECO:0000313" key="13">
    <source>
        <dbReference type="EMBL" id="PJF19849.1"/>
    </source>
</evidence>
<dbReference type="Gene3D" id="3.20.20.60">
    <property type="entry name" value="Phosphoenolpyruvate-binding domains"/>
    <property type="match status" value="1"/>
</dbReference>
<dbReference type="STRING" id="1246581.A0A2H9TQ25"/>
<evidence type="ECO:0000256" key="4">
    <source>
        <dbReference type="ARBA" id="ARBA00012260"/>
    </source>
</evidence>
<evidence type="ECO:0000256" key="1">
    <source>
        <dbReference type="ARBA" id="ARBA00001050"/>
    </source>
</evidence>
<evidence type="ECO:0000256" key="12">
    <source>
        <dbReference type="ARBA" id="ARBA00042323"/>
    </source>
</evidence>
<dbReference type="Pfam" id="PF00463">
    <property type="entry name" value="ICL"/>
    <property type="match status" value="1"/>
</dbReference>
<evidence type="ECO:0000256" key="10">
    <source>
        <dbReference type="ARBA" id="ARBA00023531"/>
    </source>
</evidence>
<comment type="catalytic activity">
    <reaction evidence="10">
        <text>D-threo-isocitrate = glyoxylate + succinate</text>
        <dbReference type="Rhea" id="RHEA:13245"/>
        <dbReference type="ChEBI" id="CHEBI:15562"/>
        <dbReference type="ChEBI" id="CHEBI:30031"/>
        <dbReference type="ChEBI" id="CHEBI:36655"/>
        <dbReference type="EC" id="4.1.3.1"/>
    </reaction>
</comment>
<dbReference type="CDD" id="cd00377">
    <property type="entry name" value="ICL_PEPM"/>
    <property type="match status" value="1"/>
</dbReference>
<accession>A0A2H9TQ25</accession>
<protein>
    <recommendedName>
        <fullName evidence="6">Isocitrate lyase</fullName>
        <ecNumber evidence="5">4.1.3.1</ecNumber>
        <ecNumber evidence="4">4.1.3.30</ecNumber>
    </recommendedName>
    <alternativeName>
        <fullName evidence="11">Methylisocitrate lyase</fullName>
    </alternativeName>
    <alternativeName>
        <fullName evidence="12">Threo-D(S)-isocitrate glyoxylate-lyase</fullName>
    </alternativeName>
</protein>
<dbReference type="EC" id="4.1.3.30" evidence="4"/>
<dbReference type="GO" id="GO:0046421">
    <property type="term" value="F:methylisocitrate lyase activity"/>
    <property type="evidence" value="ECO:0007669"/>
    <property type="project" value="UniProtKB-EC"/>
</dbReference>
<reference evidence="13 14" key="1">
    <citation type="submission" date="2016-10" db="EMBL/GenBank/DDBJ databases">
        <title>The genome of Paramicrosporidium saccamoebae is the missing link in understanding Cryptomycota and Microsporidia evolution.</title>
        <authorList>
            <person name="Quandt C.A."/>
            <person name="Beaudet D."/>
            <person name="Corsaro D."/>
            <person name="Michel R."/>
            <person name="Corradi N."/>
            <person name="James T."/>
        </authorList>
    </citation>
    <scope>NUCLEOTIDE SEQUENCE [LARGE SCALE GENOMIC DNA]</scope>
    <source>
        <strain evidence="13 14">KSL3</strain>
    </source>
</reference>
<keyword evidence="9 13" id="KW-0456">Lyase</keyword>
<dbReference type="NCBIfam" id="TIGR01346">
    <property type="entry name" value="isocit_lyase"/>
    <property type="match status" value="1"/>
</dbReference>
<proteinExistence type="inferred from homology"/>
<keyword evidence="14" id="KW-1185">Reference proteome</keyword>
<evidence type="ECO:0000256" key="2">
    <source>
        <dbReference type="ARBA" id="ARBA00004793"/>
    </source>
</evidence>
<dbReference type="InterPro" id="IPR006254">
    <property type="entry name" value="Isocitrate_lyase"/>
</dbReference>